<dbReference type="InterPro" id="IPR045828">
    <property type="entry name" value="PKD_Bacteroidetes"/>
</dbReference>
<evidence type="ECO:0000259" key="1">
    <source>
        <dbReference type="Pfam" id="PF19406"/>
    </source>
</evidence>
<dbReference type="RefSeq" id="WP_194096015.1">
    <property type="nucleotide sequence ID" value="NZ_JADFTZ010000004.1"/>
</dbReference>
<evidence type="ECO:0000313" key="2">
    <source>
        <dbReference type="EMBL" id="MBE9576849.1"/>
    </source>
</evidence>
<accession>A0ABR9WTG3</accession>
<feature type="domain" description="PKD-like" evidence="1">
    <location>
        <begin position="282"/>
        <end position="364"/>
    </location>
</feature>
<gene>
    <name evidence="2" type="ORF">IM755_09035</name>
</gene>
<dbReference type="InterPro" id="IPR013783">
    <property type="entry name" value="Ig-like_fold"/>
</dbReference>
<dbReference type="InterPro" id="IPR026341">
    <property type="entry name" value="T9SS_type_B"/>
</dbReference>
<comment type="caution">
    <text evidence="2">The sequence shown here is derived from an EMBL/GenBank/DDBJ whole genome shotgun (WGS) entry which is preliminary data.</text>
</comment>
<name>A0ABR9WTG3_9FLAO</name>
<feature type="non-terminal residue" evidence="2">
    <location>
        <position position="1"/>
    </location>
</feature>
<dbReference type="Proteomes" id="UP000656274">
    <property type="component" value="Unassembled WGS sequence"/>
</dbReference>
<proteinExistence type="predicted"/>
<evidence type="ECO:0000313" key="3">
    <source>
        <dbReference type="Proteomes" id="UP000656274"/>
    </source>
</evidence>
<feature type="domain" description="PKD-like" evidence="1">
    <location>
        <begin position="481"/>
        <end position="551"/>
    </location>
</feature>
<keyword evidence="3" id="KW-1185">Reference proteome</keyword>
<dbReference type="EMBL" id="JADFTZ010000004">
    <property type="protein sequence ID" value="MBE9576849.1"/>
    <property type="molecule type" value="Genomic_DNA"/>
</dbReference>
<dbReference type="NCBIfam" id="TIGR04131">
    <property type="entry name" value="Bac_Flav_CTERM"/>
    <property type="match status" value="1"/>
</dbReference>
<protein>
    <submittedName>
        <fullName evidence="2">T9SS type B sorting domain-containing protein</fullName>
    </submittedName>
</protein>
<sequence>GGCPPATATGTITVTPLNTIAAGTSQTVCVNSAITNITLATTGATGATFTGLPAGVTGSWAANVVTISGTPTASGTFNYTVTTTGGCPPATATGTITVTPLNTIAAGTSQTVCVNSAITNITLATTGATGATFTGLPAGVTGSWAANVVTISGTPTASGTFNYTVTTTGGCPPATATGTITVSMPNTAAISYPQPQYCVNSSNVSVTLTGSGNYLGSTFSATPAGLAINSATGEINPSASSPGNYTVNYLVPASGPCASYFVSTTIAITPLPTVIATNLNSTFCSGGSTNIQLTSNVPGAIFSWTVTGGNVLGASGGTGNSINQALTVSTGTTSTVEVVYTIIAEANGCSGPPQVVRVQVNPIPDVIIASNTAPICSGETTNISFTGAIPGTVFSWVITNITGLAGASNGTGTSIQQTLTTTGLSQGSVTYEVTPMFNGCLGTPQSVTVLVNPRPELFANPTHPPLCSGVLPTNIFVSSFNAGTIFNWTVNAVGVNGATAGSAPGPTYTIIQNLTTSVDNVAGYVDYTITPTASGCSGTPIVVRVYVNPLPKPVLTDGAICVDEFGVPFQSYTLDSGLDNATYDFVWYFNGVAIPNSNNATYAANAVGTYGVIATNSITNCVSSDITTMVTANVTSVTPAASMTITQSAYFSGNATLTVNVTGGSGTLMYSLDEGTLQSSNVFTNVTSGPHTITVIDTQGCTYLVQTVLVINYPQYFTPNGDGYNDTWYIAGLQDTDYIYIFDRYGKLIKQLRGEEFWDGTYNLENLPSTDYWFTVDYLENGVKKQFKSHFSLIR</sequence>
<dbReference type="Pfam" id="PF19406">
    <property type="entry name" value="PKD_5"/>
    <property type="match status" value="3"/>
</dbReference>
<dbReference type="Gene3D" id="2.60.40.10">
    <property type="entry name" value="Immunoglobulins"/>
    <property type="match status" value="2"/>
</dbReference>
<dbReference type="Pfam" id="PF13585">
    <property type="entry name" value="CHU_C"/>
    <property type="match status" value="1"/>
</dbReference>
<reference evidence="2 3" key="1">
    <citation type="submission" date="2020-10" db="EMBL/GenBank/DDBJ databases">
        <title>The genome sequence of Flavobacterium aquaticum 1Y8A.</title>
        <authorList>
            <person name="Liu Y."/>
        </authorList>
    </citation>
    <scope>NUCLEOTIDE SEQUENCE [LARGE SCALE GENOMIC DNA]</scope>
    <source>
        <strain evidence="2 3">1Y8A</strain>
    </source>
</reference>
<organism evidence="2 3">
    <name type="scientific">Flavobacterium proteolyticum</name>
    <dbReference type="NCBI Taxonomy" id="2911683"/>
    <lineage>
        <taxon>Bacteria</taxon>
        <taxon>Pseudomonadati</taxon>
        <taxon>Bacteroidota</taxon>
        <taxon>Flavobacteriia</taxon>
        <taxon>Flavobacteriales</taxon>
        <taxon>Flavobacteriaceae</taxon>
        <taxon>Flavobacterium</taxon>
    </lineage>
</organism>
<feature type="domain" description="PKD-like" evidence="1">
    <location>
        <begin position="375"/>
        <end position="455"/>
    </location>
</feature>